<dbReference type="RefSeq" id="WP_163382870.1">
    <property type="nucleotide sequence ID" value="NZ_JAUFQS010000047.1"/>
</dbReference>
<sequence length="132" mass="14556">MKSLSFVFIRLGIGISMFGHGLVRIPKLNAFSTGMVGNFSESYLPGQIVKPFSLALPFLELIVGLLLILGLKTRLAGISGAILMLCLMFGTSMIENWGSLPSQMIHLLFFVLVYEFHQVNTFALDRMNSPSN</sequence>
<dbReference type="InterPro" id="IPR032808">
    <property type="entry name" value="DoxX"/>
</dbReference>
<reference evidence="7" key="1">
    <citation type="journal article" date="2019" name="Int. J. Syst. Evol. Microbiol.">
        <title>The Global Catalogue of Microorganisms (GCM) 10K type strain sequencing project: providing services to taxonomists for standard genome sequencing and annotation.</title>
        <authorList>
            <consortium name="The Broad Institute Genomics Platform"/>
            <consortium name="The Broad Institute Genome Sequencing Center for Infectious Disease"/>
            <person name="Wu L."/>
            <person name="Ma J."/>
        </authorList>
    </citation>
    <scope>NUCLEOTIDE SEQUENCE [LARGE SCALE GENOMIC DNA]</scope>
    <source>
        <strain evidence="7">CECT 7706</strain>
    </source>
</reference>
<proteinExistence type="predicted"/>
<dbReference type="Proteomes" id="UP001236663">
    <property type="component" value="Unassembled WGS sequence"/>
</dbReference>
<comment type="caution">
    <text evidence="6">The sequence shown here is derived from an EMBL/GenBank/DDBJ whole genome shotgun (WGS) entry which is preliminary data.</text>
</comment>
<feature type="transmembrane region" description="Helical" evidence="5">
    <location>
        <begin position="75"/>
        <end position="94"/>
    </location>
</feature>
<dbReference type="Pfam" id="PF07681">
    <property type="entry name" value="DoxX"/>
    <property type="match status" value="1"/>
</dbReference>
<dbReference type="EMBL" id="JAUFQS010000047">
    <property type="protein sequence ID" value="MDN3690658.1"/>
    <property type="molecule type" value="Genomic_DNA"/>
</dbReference>
<keyword evidence="4 5" id="KW-0472">Membrane</keyword>
<comment type="subcellular location">
    <subcellularLocation>
        <location evidence="1">Membrane</location>
        <topology evidence="1">Multi-pass membrane protein</topology>
    </subcellularLocation>
</comment>
<name>A0ABT8CGJ0_9BACT</name>
<keyword evidence="2 5" id="KW-0812">Transmembrane</keyword>
<evidence type="ECO:0000256" key="3">
    <source>
        <dbReference type="ARBA" id="ARBA00022989"/>
    </source>
</evidence>
<keyword evidence="7" id="KW-1185">Reference proteome</keyword>
<evidence type="ECO:0000256" key="4">
    <source>
        <dbReference type="ARBA" id="ARBA00023136"/>
    </source>
</evidence>
<evidence type="ECO:0000313" key="6">
    <source>
        <dbReference type="EMBL" id="MDN3690658.1"/>
    </source>
</evidence>
<keyword evidence="3 5" id="KW-1133">Transmembrane helix</keyword>
<feature type="transmembrane region" description="Helical" evidence="5">
    <location>
        <begin position="48"/>
        <end position="68"/>
    </location>
</feature>
<protein>
    <submittedName>
        <fullName evidence="6">DoxX family membrane protein</fullName>
    </submittedName>
</protein>
<accession>A0ABT8CGJ0</accession>
<evidence type="ECO:0000256" key="2">
    <source>
        <dbReference type="ARBA" id="ARBA00022692"/>
    </source>
</evidence>
<gene>
    <name evidence="6" type="ORF">QWZ15_22750</name>
</gene>
<evidence type="ECO:0000256" key="1">
    <source>
        <dbReference type="ARBA" id="ARBA00004141"/>
    </source>
</evidence>
<organism evidence="6 7">
    <name type="scientific">Cyclobacterium jeungdonense</name>
    <dbReference type="NCBI Taxonomy" id="708087"/>
    <lineage>
        <taxon>Bacteria</taxon>
        <taxon>Pseudomonadati</taxon>
        <taxon>Bacteroidota</taxon>
        <taxon>Cytophagia</taxon>
        <taxon>Cytophagales</taxon>
        <taxon>Cyclobacteriaceae</taxon>
        <taxon>Cyclobacterium</taxon>
    </lineage>
</organism>
<feature type="transmembrane region" description="Helical" evidence="5">
    <location>
        <begin position="100"/>
        <end position="117"/>
    </location>
</feature>
<evidence type="ECO:0000256" key="5">
    <source>
        <dbReference type="SAM" id="Phobius"/>
    </source>
</evidence>
<evidence type="ECO:0000313" key="7">
    <source>
        <dbReference type="Proteomes" id="UP001236663"/>
    </source>
</evidence>